<feature type="domain" description="Flagellar M-ring N-terminal" evidence="12">
    <location>
        <begin position="37"/>
        <end position="210"/>
    </location>
</feature>
<evidence type="ECO:0000256" key="2">
    <source>
        <dbReference type="ARBA" id="ARBA00004651"/>
    </source>
</evidence>
<keyword evidence="6 11" id="KW-1133">Transmembrane helix</keyword>
<dbReference type="NCBIfam" id="TIGR00206">
    <property type="entry name" value="fliF"/>
    <property type="match status" value="1"/>
</dbReference>
<keyword evidence="7 11" id="KW-0472">Membrane</keyword>
<feature type="domain" description="Flagellar M-ring C-terminal" evidence="13">
    <location>
        <begin position="244"/>
        <end position="384"/>
    </location>
</feature>
<dbReference type="OrthoDB" id="8554211at2"/>
<dbReference type="InterPro" id="IPR000067">
    <property type="entry name" value="FlgMring_FliF"/>
</dbReference>
<evidence type="ECO:0000256" key="7">
    <source>
        <dbReference type="ARBA" id="ARBA00023136"/>
    </source>
</evidence>
<dbReference type="GO" id="GO:0071973">
    <property type="term" value="P:bacterial-type flagellum-dependent cell motility"/>
    <property type="evidence" value="ECO:0007669"/>
    <property type="project" value="InterPro"/>
</dbReference>
<dbReference type="Pfam" id="PF01514">
    <property type="entry name" value="YscJ_FliF"/>
    <property type="match status" value="1"/>
</dbReference>
<keyword evidence="8 9" id="KW-0975">Bacterial flagellum</keyword>
<sequence>MILSFWQQLGRGARTGLIAGVLCIVVATAAIGYTLLRPEYQVLFSGLAPQDAAAMVGELDHLKIPYVLDDNGTSILVDKAAVYKTRIKLMGGDLPLHGAVGFELFNTSDFGMTEFAQKINYQRALQGELTRTILSLDEIRDARVLLALPEQGLFKQTGSTAKASITLMLKPGQTLRSDQIAGIQRLVAAAVNGIAAQDVTIVDQTGVALTRNAGADDVGDAGTARLGLKKEMETYLARKAEQVLDRALGPAQGLVSIDVTLDMDRVQSTRDDVVSAPTKPGEVPSGVVVRERDTERDISAPLDSGSTRTGRGDGGGSSQREVEYAVGRRVEQVIQQPGSIRRIDVVTVVHRALGADQQEQLRKTIAASVGASPERGDRVVVQTIDALNAPAAAYGVTPAQLAEPVPVDTNPDRATTASGARPIDTNATLSFKPLFIGLGMALALAIALIAARVWLRRSVGDGGRTGAPVEPRSSMLSSAQRDAALVQLQRWLRDGASLPADGDKR</sequence>
<feature type="region of interest" description="Disordered" evidence="10">
    <location>
        <begin position="292"/>
        <end position="319"/>
    </location>
</feature>
<dbReference type="InterPro" id="IPR013556">
    <property type="entry name" value="Flag_M-ring_C"/>
</dbReference>
<evidence type="ECO:0000313" key="15">
    <source>
        <dbReference type="Proteomes" id="UP000218022"/>
    </source>
</evidence>
<evidence type="ECO:0000256" key="6">
    <source>
        <dbReference type="ARBA" id="ARBA00022989"/>
    </source>
</evidence>
<dbReference type="RefSeq" id="WP_096725637.1">
    <property type="nucleotide sequence ID" value="NZ_MTZV01000006.1"/>
</dbReference>
<evidence type="ECO:0000313" key="14">
    <source>
        <dbReference type="EMBL" id="PCE23730.1"/>
    </source>
</evidence>
<dbReference type="GO" id="GO:0003774">
    <property type="term" value="F:cytoskeletal motor activity"/>
    <property type="evidence" value="ECO:0007669"/>
    <property type="project" value="InterPro"/>
</dbReference>
<dbReference type="PANTHER" id="PTHR30046">
    <property type="entry name" value="FLAGELLAR M-RING PROTEIN"/>
    <property type="match status" value="1"/>
</dbReference>
<dbReference type="EMBL" id="MTZV01000006">
    <property type="protein sequence ID" value="PCE23730.1"/>
    <property type="molecule type" value="Genomic_DNA"/>
</dbReference>
<evidence type="ECO:0000259" key="12">
    <source>
        <dbReference type="Pfam" id="PF01514"/>
    </source>
</evidence>
<dbReference type="InterPro" id="IPR045851">
    <property type="entry name" value="AMP-bd_C_sf"/>
</dbReference>
<dbReference type="PANTHER" id="PTHR30046:SF0">
    <property type="entry name" value="FLAGELLAR M-RING PROTEIN"/>
    <property type="match status" value="1"/>
</dbReference>
<dbReference type="Gene3D" id="3.30.300.30">
    <property type="match status" value="1"/>
</dbReference>
<dbReference type="PIRSF" id="PIRSF004862">
    <property type="entry name" value="FliF"/>
    <property type="match status" value="1"/>
</dbReference>
<dbReference type="InterPro" id="IPR043427">
    <property type="entry name" value="YscJ/FliF"/>
</dbReference>
<dbReference type="Pfam" id="PF08345">
    <property type="entry name" value="YscJ_FliF_C"/>
    <property type="match status" value="1"/>
</dbReference>
<evidence type="ECO:0000256" key="10">
    <source>
        <dbReference type="SAM" id="MobiDB-lite"/>
    </source>
</evidence>
<name>A0A2A4ETK0_9BURK</name>
<keyword evidence="5 11" id="KW-0812">Transmembrane</keyword>
<proteinExistence type="inferred from homology"/>
<dbReference type="GO" id="GO:0005886">
    <property type="term" value="C:plasma membrane"/>
    <property type="evidence" value="ECO:0007669"/>
    <property type="project" value="UniProtKB-SubCell"/>
</dbReference>
<reference evidence="14 15" key="1">
    <citation type="submission" date="2017-01" db="EMBL/GenBank/DDBJ databases">
        <title>Whole-Genome Shotgun Sequencing of Two beta-Proteobacterial Species in Search of the Bulgecin Biosynthetic Cluster.</title>
        <authorList>
            <person name="Horsman M.E."/>
            <person name="Marous D.R."/>
            <person name="Li R."/>
            <person name="Oliver R.A."/>
            <person name="Byun B."/>
            <person name="Emrich S.J."/>
            <person name="Boggess B."/>
            <person name="Townsend C.A."/>
            <person name="Mobashery S."/>
        </authorList>
    </citation>
    <scope>NUCLEOTIDE SEQUENCE [LARGE SCALE GENOMIC DNA]</scope>
    <source>
        <strain evidence="14 15">ATCC 31363</strain>
    </source>
</reference>
<evidence type="ECO:0000256" key="4">
    <source>
        <dbReference type="ARBA" id="ARBA00022475"/>
    </source>
</evidence>
<keyword evidence="4" id="KW-1003">Cell membrane</keyword>
<feature type="transmembrane region" description="Helical" evidence="11">
    <location>
        <begin position="434"/>
        <end position="455"/>
    </location>
</feature>
<evidence type="ECO:0000256" key="5">
    <source>
        <dbReference type="ARBA" id="ARBA00022692"/>
    </source>
</evidence>
<comment type="function">
    <text evidence="9">The M ring may be actively involved in energy transduction.</text>
</comment>
<evidence type="ECO:0000256" key="1">
    <source>
        <dbReference type="ARBA" id="ARBA00004117"/>
    </source>
</evidence>
<keyword evidence="14" id="KW-0969">Cilium</keyword>
<keyword evidence="14" id="KW-0282">Flagellum</keyword>
<evidence type="ECO:0000256" key="11">
    <source>
        <dbReference type="SAM" id="Phobius"/>
    </source>
</evidence>
<feature type="transmembrane region" description="Helical" evidence="11">
    <location>
        <begin position="12"/>
        <end position="36"/>
    </location>
</feature>
<dbReference type="AlphaFoldDB" id="A0A2A4ETK0"/>
<dbReference type="PRINTS" id="PR01009">
    <property type="entry name" value="FLGMRINGFLIF"/>
</dbReference>
<evidence type="ECO:0000256" key="8">
    <source>
        <dbReference type="ARBA" id="ARBA00023143"/>
    </source>
</evidence>
<evidence type="ECO:0000259" key="13">
    <source>
        <dbReference type="Pfam" id="PF08345"/>
    </source>
</evidence>
<comment type="caution">
    <text evidence="14">The sequence shown here is derived from an EMBL/GenBank/DDBJ whole genome shotgun (WGS) entry which is preliminary data.</text>
</comment>
<dbReference type="Proteomes" id="UP000218022">
    <property type="component" value="Unassembled WGS sequence"/>
</dbReference>
<comment type="similarity">
    <text evidence="3 9">Belongs to the FliF family.</text>
</comment>
<evidence type="ECO:0000256" key="9">
    <source>
        <dbReference type="PIRNR" id="PIRNR004862"/>
    </source>
</evidence>
<protein>
    <recommendedName>
        <fullName evidence="9">Flagellar M-ring protein</fullName>
    </recommendedName>
</protein>
<organism evidence="14 15">
    <name type="scientific">Paraburkholderia acidicola</name>
    <dbReference type="NCBI Taxonomy" id="1912599"/>
    <lineage>
        <taxon>Bacteria</taxon>
        <taxon>Pseudomonadati</taxon>
        <taxon>Pseudomonadota</taxon>
        <taxon>Betaproteobacteria</taxon>
        <taxon>Burkholderiales</taxon>
        <taxon>Burkholderiaceae</taxon>
        <taxon>Paraburkholderia</taxon>
    </lineage>
</organism>
<gene>
    <name evidence="14" type="ORF">BWP39_29055</name>
</gene>
<comment type="subcellular location">
    <subcellularLocation>
        <location evidence="1 9">Bacterial flagellum basal body</location>
    </subcellularLocation>
    <subcellularLocation>
        <location evidence="2">Cell membrane</location>
        <topology evidence="2">Multi-pass membrane protein</topology>
    </subcellularLocation>
</comment>
<evidence type="ECO:0000256" key="3">
    <source>
        <dbReference type="ARBA" id="ARBA00007971"/>
    </source>
</evidence>
<keyword evidence="14" id="KW-0966">Cell projection</keyword>
<dbReference type="GO" id="GO:0009431">
    <property type="term" value="C:bacterial-type flagellum basal body, MS ring"/>
    <property type="evidence" value="ECO:0007669"/>
    <property type="project" value="InterPro"/>
</dbReference>
<accession>A0A2A4ETK0</accession>
<dbReference type="InterPro" id="IPR006182">
    <property type="entry name" value="FliF_N_dom"/>
</dbReference>